<comment type="similarity">
    <text evidence="1">Belongs to the short-chain dehydrogenases/reductases (SDR) family.</text>
</comment>
<keyword evidence="2 3" id="KW-0560">Oxidoreductase</keyword>
<dbReference type="PANTHER" id="PTHR42901:SF1">
    <property type="entry name" value="ALCOHOL DEHYDROGENASE"/>
    <property type="match status" value="1"/>
</dbReference>
<dbReference type="InterPro" id="IPR002347">
    <property type="entry name" value="SDR_fam"/>
</dbReference>
<dbReference type="PANTHER" id="PTHR42901">
    <property type="entry name" value="ALCOHOL DEHYDROGENASE"/>
    <property type="match status" value="1"/>
</dbReference>
<evidence type="ECO:0000256" key="2">
    <source>
        <dbReference type="ARBA" id="ARBA00023002"/>
    </source>
</evidence>
<sequence>MLINNAGYGVPGDFDTVNWQTHQDMLQVMLNSVVELSHLFYPKMKQQQNGYIINVASLAGLVPPTAGHTLYGAVKSFMIKFSHSLHLEASDHKVHVLALCPGFTYTEFHDVNGTRNNVNKMSKKLWMSADEVVEQGLAAVEINQAVCITGWRNKMIAGLAKLLPDKIIRFLMKGSVAKFRKR</sequence>
<dbReference type="EMBL" id="UOFA01000121">
    <property type="protein sequence ID" value="VAW44573.1"/>
    <property type="molecule type" value="Genomic_DNA"/>
</dbReference>
<dbReference type="AlphaFoldDB" id="A0A3B0VWM8"/>
<dbReference type="Pfam" id="PF00106">
    <property type="entry name" value="adh_short"/>
    <property type="match status" value="1"/>
</dbReference>
<dbReference type="InterPro" id="IPR036291">
    <property type="entry name" value="NAD(P)-bd_dom_sf"/>
</dbReference>
<proteinExistence type="inferred from homology"/>
<name>A0A3B0VWM8_9ZZZZ</name>
<gene>
    <name evidence="3" type="ORF">MNBD_GAMMA02-631</name>
</gene>
<dbReference type="SUPFAM" id="SSF51735">
    <property type="entry name" value="NAD(P)-binding Rossmann-fold domains"/>
    <property type="match status" value="1"/>
</dbReference>
<dbReference type="EC" id="1.1.1.100" evidence="3"/>
<protein>
    <submittedName>
        <fullName evidence="3">3-oxoacyl-[acyl-carrier protein] reductase</fullName>
        <ecNumber evidence="3">1.1.1.100</ecNumber>
    </submittedName>
</protein>
<accession>A0A3B0VWM8</accession>
<dbReference type="CDD" id="cd05233">
    <property type="entry name" value="SDR_c"/>
    <property type="match status" value="1"/>
</dbReference>
<organism evidence="3">
    <name type="scientific">hydrothermal vent metagenome</name>
    <dbReference type="NCBI Taxonomy" id="652676"/>
    <lineage>
        <taxon>unclassified sequences</taxon>
        <taxon>metagenomes</taxon>
        <taxon>ecological metagenomes</taxon>
    </lineage>
</organism>
<dbReference type="Gene3D" id="3.40.50.720">
    <property type="entry name" value="NAD(P)-binding Rossmann-like Domain"/>
    <property type="match status" value="1"/>
</dbReference>
<reference evidence="3" key="1">
    <citation type="submission" date="2018-06" db="EMBL/GenBank/DDBJ databases">
        <authorList>
            <person name="Zhirakovskaya E."/>
        </authorList>
    </citation>
    <scope>NUCLEOTIDE SEQUENCE</scope>
</reference>
<dbReference type="GO" id="GO:0004316">
    <property type="term" value="F:3-oxoacyl-[acyl-carrier-protein] reductase (NADPH) activity"/>
    <property type="evidence" value="ECO:0007669"/>
    <property type="project" value="UniProtKB-EC"/>
</dbReference>
<evidence type="ECO:0000256" key="1">
    <source>
        <dbReference type="ARBA" id="ARBA00006484"/>
    </source>
</evidence>
<evidence type="ECO:0000313" key="3">
    <source>
        <dbReference type="EMBL" id="VAW44573.1"/>
    </source>
</evidence>
<dbReference type="PRINTS" id="PR00081">
    <property type="entry name" value="GDHRDH"/>
</dbReference>